<keyword evidence="1" id="KW-1133">Transmembrane helix</keyword>
<dbReference type="RefSeq" id="WP_354472754.1">
    <property type="nucleotide sequence ID" value="NZ_JBEPSB010000024.1"/>
</dbReference>
<feature type="transmembrane region" description="Helical" evidence="1">
    <location>
        <begin position="38"/>
        <end position="60"/>
    </location>
</feature>
<comment type="caution">
    <text evidence="2">The sequence shown here is derived from an EMBL/GenBank/DDBJ whole genome shotgun (WGS) entry which is preliminary data.</text>
</comment>
<accession>A0ABV2PP68</accession>
<keyword evidence="1" id="KW-0472">Membrane</keyword>
<reference evidence="2 3" key="1">
    <citation type="submission" date="2024-06" db="EMBL/GenBank/DDBJ databases">
        <title>Sorghum-associated microbial communities from plants grown in Nebraska, USA.</title>
        <authorList>
            <person name="Schachtman D."/>
        </authorList>
    </citation>
    <scope>NUCLEOTIDE SEQUENCE [LARGE SCALE GENOMIC DNA]</scope>
    <source>
        <strain evidence="2 3">736</strain>
    </source>
</reference>
<dbReference type="Proteomes" id="UP001549363">
    <property type="component" value="Unassembled WGS sequence"/>
</dbReference>
<feature type="transmembrane region" description="Helical" evidence="1">
    <location>
        <begin position="12"/>
        <end position="32"/>
    </location>
</feature>
<evidence type="ECO:0000256" key="1">
    <source>
        <dbReference type="SAM" id="Phobius"/>
    </source>
</evidence>
<protein>
    <submittedName>
        <fullName evidence="2">Membrane protein</fullName>
    </submittedName>
</protein>
<evidence type="ECO:0000313" key="2">
    <source>
        <dbReference type="EMBL" id="MET4562770.1"/>
    </source>
</evidence>
<organism evidence="2 3">
    <name type="scientific">Lysinibacillus parviboronicapiens</name>
    <dbReference type="NCBI Taxonomy" id="436516"/>
    <lineage>
        <taxon>Bacteria</taxon>
        <taxon>Bacillati</taxon>
        <taxon>Bacillota</taxon>
        <taxon>Bacilli</taxon>
        <taxon>Bacillales</taxon>
        <taxon>Bacillaceae</taxon>
        <taxon>Lysinibacillus</taxon>
    </lineage>
</organism>
<keyword evidence="1" id="KW-0812">Transmembrane</keyword>
<keyword evidence="3" id="KW-1185">Reference proteome</keyword>
<name>A0ABV2PP68_9BACI</name>
<evidence type="ECO:0000313" key="3">
    <source>
        <dbReference type="Proteomes" id="UP001549363"/>
    </source>
</evidence>
<proteinExistence type="predicted"/>
<dbReference type="EMBL" id="JBEPSB010000024">
    <property type="protein sequence ID" value="MET4562770.1"/>
    <property type="molecule type" value="Genomic_DNA"/>
</dbReference>
<gene>
    <name evidence="2" type="ORF">ABIA69_003961</name>
</gene>
<sequence length="68" mass="7664">MKTDKKVKFLKTYAIIVSILYALSGMSLFILVSELDDAPGLVIMGLVIIFAPMIIAWKYINRTDKNEV</sequence>